<reference evidence="3 4" key="1">
    <citation type="submission" date="2016-11" db="EMBL/GenBank/DDBJ databases">
        <title>Trade-off between light-utilization and light-protection in marine flavobacteria.</title>
        <authorList>
            <person name="Kumagai Y."/>
        </authorList>
    </citation>
    <scope>NUCLEOTIDE SEQUENCE [LARGE SCALE GENOMIC DNA]</scope>
    <source>
        <strain evidence="3 4">NBRC 107125</strain>
    </source>
</reference>
<dbReference type="PANTHER" id="PTHR43674">
    <property type="entry name" value="NITRILASE C965.09-RELATED"/>
    <property type="match status" value="1"/>
</dbReference>
<evidence type="ECO:0000313" key="4">
    <source>
        <dbReference type="Proteomes" id="UP000193450"/>
    </source>
</evidence>
<keyword evidence="1" id="KW-0378">Hydrolase</keyword>
<dbReference type="AlphaFoldDB" id="A0A1X9NQV0"/>
<dbReference type="STRING" id="716816.BST96_20010"/>
<accession>A0A1X9NQV0</accession>
<protein>
    <recommendedName>
        <fullName evidence="2">CN hydrolase domain-containing protein</fullName>
    </recommendedName>
</protein>
<dbReference type="Proteomes" id="UP000193450">
    <property type="component" value="Chromosome"/>
</dbReference>
<evidence type="ECO:0000259" key="2">
    <source>
        <dbReference type="PROSITE" id="PS50263"/>
    </source>
</evidence>
<dbReference type="PROSITE" id="PS50263">
    <property type="entry name" value="CN_HYDROLASE"/>
    <property type="match status" value="1"/>
</dbReference>
<gene>
    <name evidence="3" type="ORF">BST96_20010</name>
</gene>
<evidence type="ECO:0000313" key="3">
    <source>
        <dbReference type="EMBL" id="ARN76183.1"/>
    </source>
</evidence>
<dbReference type="Pfam" id="PF00795">
    <property type="entry name" value="CN_hydrolase"/>
    <property type="match status" value="1"/>
</dbReference>
<dbReference type="InterPro" id="IPR003010">
    <property type="entry name" value="C-N_Hydrolase"/>
</dbReference>
<dbReference type="OrthoDB" id="9760188at2"/>
<dbReference type="GO" id="GO:0050126">
    <property type="term" value="F:N-carbamoylputrescine amidase activity"/>
    <property type="evidence" value="ECO:0007669"/>
    <property type="project" value="TreeGrafter"/>
</dbReference>
<dbReference type="KEGG" id="osg:BST96_20010"/>
<keyword evidence="4" id="KW-1185">Reference proteome</keyword>
<sequence>MKLCMAQTKPVKGDVRKNIQAHIDLVEMAINHEVELIVFPELSLTGYEPTLASSLAVYKEDRQFDDLQGLSDDNGITICAGMPLKIDEGICIGMILFRPDRPRLAYGKKHLHASETEYFVPGYGKPDLLVEKVRIALAICYELSVAEHAEKAYSNGAEIYMASVMHEPECVERCDKRLKEIAQTYGMLVMSSNFVGESDDYNYAGQSKVWDRKGRVLARLDERDEGIMIVDTETEKVIKRRVWRQLLGAG</sequence>
<dbReference type="CDD" id="cd07197">
    <property type="entry name" value="nitrilase"/>
    <property type="match status" value="1"/>
</dbReference>
<dbReference type="GO" id="GO:0033388">
    <property type="term" value="P:putrescine biosynthetic process from arginine"/>
    <property type="evidence" value="ECO:0007669"/>
    <property type="project" value="TreeGrafter"/>
</dbReference>
<name>A0A1X9NQV0_9GAMM</name>
<evidence type="ECO:0000256" key="1">
    <source>
        <dbReference type="ARBA" id="ARBA00022801"/>
    </source>
</evidence>
<organism evidence="3 4">
    <name type="scientific">Oceanicoccus sagamiensis</name>
    <dbReference type="NCBI Taxonomy" id="716816"/>
    <lineage>
        <taxon>Bacteria</taxon>
        <taxon>Pseudomonadati</taxon>
        <taxon>Pseudomonadota</taxon>
        <taxon>Gammaproteobacteria</taxon>
        <taxon>Cellvibrionales</taxon>
        <taxon>Spongiibacteraceae</taxon>
        <taxon>Oceanicoccus</taxon>
    </lineage>
</organism>
<feature type="domain" description="CN hydrolase" evidence="2">
    <location>
        <begin position="1"/>
        <end position="234"/>
    </location>
</feature>
<dbReference type="Gene3D" id="3.60.110.10">
    <property type="entry name" value="Carbon-nitrogen hydrolase"/>
    <property type="match status" value="1"/>
</dbReference>
<dbReference type="InterPro" id="IPR050345">
    <property type="entry name" value="Aliph_Amidase/BUP"/>
</dbReference>
<dbReference type="InterPro" id="IPR036526">
    <property type="entry name" value="C-N_Hydrolase_sf"/>
</dbReference>
<dbReference type="EMBL" id="CP019343">
    <property type="protein sequence ID" value="ARN76183.1"/>
    <property type="molecule type" value="Genomic_DNA"/>
</dbReference>
<proteinExistence type="predicted"/>
<dbReference type="SUPFAM" id="SSF56317">
    <property type="entry name" value="Carbon-nitrogen hydrolase"/>
    <property type="match status" value="1"/>
</dbReference>
<dbReference type="PANTHER" id="PTHR43674:SF2">
    <property type="entry name" value="BETA-UREIDOPROPIONASE"/>
    <property type="match status" value="1"/>
</dbReference>